<dbReference type="RefSeq" id="XP_002290905.1">
    <property type="nucleotide sequence ID" value="XM_002290869.1"/>
</dbReference>
<proteinExistence type="predicted"/>
<evidence type="ECO:0000313" key="2">
    <source>
        <dbReference type="EMBL" id="EED91012.1"/>
    </source>
</evidence>
<dbReference type="EMBL" id="CM000643">
    <property type="protein sequence ID" value="EED91012.1"/>
    <property type="molecule type" value="Genomic_DNA"/>
</dbReference>
<name>B8C4U7_THAPS</name>
<gene>
    <name evidence="2" type="ORF">THAPSDRAFT_5850</name>
</gene>
<reference evidence="2 3" key="2">
    <citation type="journal article" date="2008" name="Nature">
        <title>The Phaeodactylum genome reveals the evolutionary history of diatom genomes.</title>
        <authorList>
            <person name="Bowler C."/>
            <person name="Allen A.E."/>
            <person name="Badger J.H."/>
            <person name="Grimwood J."/>
            <person name="Jabbari K."/>
            <person name="Kuo A."/>
            <person name="Maheswari U."/>
            <person name="Martens C."/>
            <person name="Maumus F."/>
            <person name="Otillar R.P."/>
            <person name="Rayko E."/>
            <person name="Salamov A."/>
            <person name="Vandepoele K."/>
            <person name="Beszteri B."/>
            <person name="Gruber A."/>
            <person name="Heijde M."/>
            <person name="Katinka M."/>
            <person name="Mock T."/>
            <person name="Valentin K."/>
            <person name="Verret F."/>
            <person name="Berges J.A."/>
            <person name="Brownlee C."/>
            <person name="Cadoret J.P."/>
            <person name="Chiovitti A."/>
            <person name="Choi C.J."/>
            <person name="Coesel S."/>
            <person name="De Martino A."/>
            <person name="Detter J.C."/>
            <person name="Durkin C."/>
            <person name="Falciatore A."/>
            <person name="Fournet J."/>
            <person name="Haruta M."/>
            <person name="Huysman M.J."/>
            <person name="Jenkins B.D."/>
            <person name="Jiroutova K."/>
            <person name="Jorgensen R.E."/>
            <person name="Joubert Y."/>
            <person name="Kaplan A."/>
            <person name="Kroger N."/>
            <person name="Kroth P.G."/>
            <person name="La Roche J."/>
            <person name="Lindquist E."/>
            <person name="Lommer M."/>
            <person name="Martin-Jezequel V."/>
            <person name="Lopez P.J."/>
            <person name="Lucas S."/>
            <person name="Mangogna M."/>
            <person name="McGinnis K."/>
            <person name="Medlin L.K."/>
            <person name="Montsant A."/>
            <person name="Oudot-Le Secq M.P."/>
            <person name="Napoli C."/>
            <person name="Obornik M."/>
            <person name="Parker M.S."/>
            <person name="Petit J.L."/>
            <person name="Porcel B.M."/>
            <person name="Poulsen N."/>
            <person name="Robison M."/>
            <person name="Rychlewski L."/>
            <person name="Rynearson T.A."/>
            <person name="Schmutz J."/>
            <person name="Shapiro H."/>
            <person name="Siaut M."/>
            <person name="Stanley M."/>
            <person name="Sussman M.R."/>
            <person name="Taylor A.R."/>
            <person name="Vardi A."/>
            <person name="von Dassow P."/>
            <person name="Vyverman W."/>
            <person name="Willis A."/>
            <person name="Wyrwicz L.S."/>
            <person name="Rokhsar D.S."/>
            <person name="Weissenbach J."/>
            <person name="Armbrust E.V."/>
            <person name="Green B.R."/>
            <person name="Van de Peer Y."/>
            <person name="Grigoriev I.V."/>
        </authorList>
    </citation>
    <scope>NUCLEOTIDE SEQUENCE [LARGE SCALE GENOMIC DNA]</scope>
    <source>
        <strain evidence="2 3">CCMP1335</strain>
    </source>
</reference>
<evidence type="ECO:0000256" key="1">
    <source>
        <dbReference type="SAM" id="MobiDB-lite"/>
    </source>
</evidence>
<dbReference type="Proteomes" id="UP000001449">
    <property type="component" value="Chromosome 6"/>
</dbReference>
<dbReference type="InParanoid" id="B8C4U7"/>
<dbReference type="KEGG" id="tps:THAPSDRAFT_5850"/>
<sequence>MPTLSLVGTPPITKRPLKNATENKPVIQPHKQTTANASSCSGCDKCLHLKLAAAGLVQILKLEHATGCTATKEQEGTLKLAANLLGINIKINQTLEVHQVSSALQTAMASLSGFTSSKVVTASAKQKKAPSAATSTATAVAPATREYILIAVAELAAKQNRDLKKWEADARTAEAAAANAAKVAAAPGDGSESDEDAAVPKQSFHSGVAAQRYANNLRDGGKSENNNLPNGFPK</sequence>
<accession>B8C4U7</accession>
<organism evidence="2 3">
    <name type="scientific">Thalassiosira pseudonana</name>
    <name type="common">Marine diatom</name>
    <name type="synonym">Cyclotella nana</name>
    <dbReference type="NCBI Taxonomy" id="35128"/>
    <lineage>
        <taxon>Eukaryota</taxon>
        <taxon>Sar</taxon>
        <taxon>Stramenopiles</taxon>
        <taxon>Ochrophyta</taxon>
        <taxon>Bacillariophyta</taxon>
        <taxon>Coscinodiscophyceae</taxon>
        <taxon>Thalassiosirophycidae</taxon>
        <taxon>Thalassiosirales</taxon>
        <taxon>Thalassiosiraceae</taxon>
        <taxon>Thalassiosira</taxon>
    </lineage>
</organism>
<dbReference type="HOGENOM" id="CLU_1187096_0_0_1"/>
<dbReference type="PaxDb" id="35128-Thaps5850"/>
<feature type="compositionally biased region" description="Polar residues" evidence="1">
    <location>
        <begin position="223"/>
        <end position="234"/>
    </location>
</feature>
<protein>
    <submittedName>
        <fullName evidence="2">Uncharacterized protein</fullName>
    </submittedName>
</protein>
<evidence type="ECO:0000313" key="3">
    <source>
        <dbReference type="Proteomes" id="UP000001449"/>
    </source>
</evidence>
<feature type="region of interest" description="Disordered" evidence="1">
    <location>
        <begin position="1"/>
        <end position="31"/>
    </location>
</feature>
<keyword evidence="3" id="KW-1185">Reference proteome</keyword>
<dbReference type="AlphaFoldDB" id="B8C4U7"/>
<dbReference type="GeneID" id="7446382"/>
<reference evidence="2 3" key="1">
    <citation type="journal article" date="2004" name="Science">
        <title>The genome of the diatom Thalassiosira pseudonana: ecology, evolution, and metabolism.</title>
        <authorList>
            <person name="Armbrust E.V."/>
            <person name="Berges J.A."/>
            <person name="Bowler C."/>
            <person name="Green B.R."/>
            <person name="Martinez D."/>
            <person name="Putnam N.H."/>
            <person name="Zhou S."/>
            <person name="Allen A.E."/>
            <person name="Apt K.E."/>
            <person name="Bechner M."/>
            <person name="Brzezinski M.A."/>
            <person name="Chaal B.K."/>
            <person name="Chiovitti A."/>
            <person name="Davis A.K."/>
            <person name="Demarest M.S."/>
            <person name="Detter J.C."/>
            <person name="Glavina T."/>
            <person name="Goodstein D."/>
            <person name="Hadi M.Z."/>
            <person name="Hellsten U."/>
            <person name="Hildebrand M."/>
            <person name="Jenkins B.D."/>
            <person name="Jurka J."/>
            <person name="Kapitonov V.V."/>
            <person name="Kroger N."/>
            <person name="Lau W.W."/>
            <person name="Lane T.W."/>
            <person name="Larimer F.W."/>
            <person name="Lippmeier J.C."/>
            <person name="Lucas S."/>
            <person name="Medina M."/>
            <person name="Montsant A."/>
            <person name="Obornik M."/>
            <person name="Parker M.S."/>
            <person name="Palenik B."/>
            <person name="Pazour G.J."/>
            <person name="Richardson P.M."/>
            <person name="Rynearson T.A."/>
            <person name="Saito M.A."/>
            <person name="Schwartz D.C."/>
            <person name="Thamatrakoln K."/>
            <person name="Valentin K."/>
            <person name="Vardi A."/>
            <person name="Wilkerson F.P."/>
            <person name="Rokhsar D.S."/>
        </authorList>
    </citation>
    <scope>NUCLEOTIDE SEQUENCE [LARGE SCALE GENOMIC DNA]</scope>
    <source>
        <strain evidence="2 3">CCMP1335</strain>
    </source>
</reference>
<feature type="region of interest" description="Disordered" evidence="1">
    <location>
        <begin position="181"/>
        <end position="234"/>
    </location>
</feature>